<feature type="repeat" description="Solcar" evidence="6">
    <location>
        <begin position="168"/>
        <end position="263"/>
    </location>
</feature>
<dbReference type="InterPro" id="IPR023395">
    <property type="entry name" value="MCP_dom_sf"/>
</dbReference>
<feature type="repeat" description="Solcar" evidence="6">
    <location>
        <begin position="273"/>
        <end position="372"/>
    </location>
</feature>
<accession>A0A0L0D9X9</accession>
<evidence type="ECO:0000256" key="7">
    <source>
        <dbReference type="RuleBase" id="RU000488"/>
    </source>
</evidence>
<dbReference type="GeneID" id="25564618"/>
<keyword evidence="2 7" id="KW-0813">Transport</keyword>
<dbReference type="PANTHER" id="PTHR46080">
    <property type="entry name" value="MITOCHONDRIAL SUBSTRATE CARRIER FAMILY PROTEIN J"/>
    <property type="match status" value="1"/>
</dbReference>
<dbReference type="InterPro" id="IPR002067">
    <property type="entry name" value="MCP"/>
</dbReference>
<dbReference type="PROSITE" id="PS50920">
    <property type="entry name" value="SOLCAR"/>
    <property type="match status" value="3"/>
</dbReference>
<evidence type="ECO:0000256" key="6">
    <source>
        <dbReference type="PROSITE-ProRule" id="PRU00282"/>
    </source>
</evidence>
<comment type="similarity">
    <text evidence="7">Belongs to the mitochondrial carrier (TC 2.A.29) family.</text>
</comment>
<dbReference type="Gene3D" id="1.50.40.10">
    <property type="entry name" value="Mitochondrial carrier domain"/>
    <property type="match status" value="1"/>
</dbReference>
<dbReference type="EMBL" id="GL349453">
    <property type="protein sequence ID" value="KNC49167.1"/>
    <property type="molecule type" value="Genomic_DNA"/>
</dbReference>
<evidence type="ECO:0000313" key="9">
    <source>
        <dbReference type="Proteomes" id="UP000054408"/>
    </source>
</evidence>
<feature type="repeat" description="Solcar" evidence="6">
    <location>
        <begin position="63"/>
        <end position="147"/>
    </location>
</feature>
<dbReference type="GO" id="GO:0055085">
    <property type="term" value="P:transmembrane transport"/>
    <property type="evidence" value="ECO:0007669"/>
    <property type="project" value="InterPro"/>
</dbReference>
<dbReference type="AlphaFoldDB" id="A0A0L0D9X9"/>
<sequence>MGSGGTGGEAAGEGLAAAAAWMRQSPVSGAVVGLAGAMAPAGSAELPPIGALSDDLGWDDLDKAKLFGYSVVVFAALRAAVYPLFLLKTRLQAQQQQRAYSGVVSGVRAIVASEGVAGLYKGLLTMVAGVVPAQTLYVATYEGLRAPATLAPLLTLVGLDVHADAEAVQALRNGIGGLGAGLASLAAVVPIDVVSQRLQMQSKTLAGAVVGGSRSYSSGLAVVMDVLRNEGLRGLYRGTVATMLSTVPSSGIWWSSYTLIKPRAARAFGLEYDDIRLHVVAGTLAGVVATTSTNPLDVIRTRLQIDVSNYASAAGSGREGTRPQPSIASIARTLYQQESLASLWTKGLGPRLWTSSIMGILMVAAYERIKILARKLPVPDE</sequence>
<dbReference type="Pfam" id="PF00153">
    <property type="entry name" value="Mito_carr"/>
    <property type="match status" value="3"/>
</dbReference>
<comment type="subcellular location">
    <subcellularLocation>
        <location evidence="1">Membrane</location>
        <topology evidence="1">Multi-pass membrane protein</topology>
    </subcellularLocation>
</comment>
<keyword evidence="5 6" id="KW-0472">Membrane</keyword>
<reference evidence="8 9" key="1">
    <citation type="submission" date="2010-05" db="EMBL/GenBank/DDBJ databases">
        <title>The Genome Sequence of Thecamonas trahens ATCC 50062.</title>
        <authorList>
            <consortium name="The Broad Institute Genome Sequencing Platform"/>
            <person name="Russ C."/>
            <person name="Cuomo C."/>
            <person name="Shea T."/>
            <person name="Young S.K."/>
            <person name="Zeng Q."/>
            <person name="Koehrsen M."/>
            <person name="Haas B."/>
            <person name="Borodovsky M."/>
            <person name="Guigo R."/>
            <person name="Alvarado L."/>
            <person name="Berlin A."/>
            <person name="Bochicchio J."/>
            <person name="Borenstein D."/>
            <person name="Chapman S."/>
            <person name="Chen Z."/>
            <person name="Freedman E."/>
            <person name="Gellesch M."/>
            <person name="Goldberg J."/>
            <person name="Griggs A."/>
            <person name="Gujja S."/>
            <person name="Heilman E."/>
            <person name="Heiman D."/>
            <person name="Hepburn T."/>
            <person name="Howarth C."/>
            <person name="Jen D."/>
            <person name="Larson L."/>
            <person name="Mehta T."/>
            <person name="Park D."/>
            <person name="Pearson M."/>
            <person name="Roberts A."/>
            <person name="Saif S."/>
            <person name="Shenoy N."/>
            <person name="Sisk P."/>
            <person name="Stolte C."/>
            <person name="Sykes S."/>
            <person name="Thomson T."/>
            <person name="Walk T."/>
            <person name="White J."/>
            <person name="Yandava C."/>
            <person name="Burger G."/>
            <person name="Gray M.W."/>
            <person name="Holland P.W.H."/>
            <person name="King N."/>
            <person name="Lang F.B.F."/>
            <person name="Roger A.J."/>
            <person name="Ruiz-Trillo I."/>
            <person name="Lander E."/>
            <person name="Nusbaum C."/>
        </authorList>
    </citation>
    <scope>NUCLEOTIDE SEQUENCE [LARGE SCALE GENOMIC DNA]</scope>
    <source>
        <strain evidence="8 9">ATCC 50062</strain>
    </source>
</reference>
<dbReference type="SUPFAM" id="SSF103506">
    <property type="entry name" value="Mitochondrial carrier"/>
    <property type="match status" value="1"/>
</dbReference>
<evidence type="ECO:0000256" key="5">
    <source>
        <dbReference type="ARBA" id="ARBA00023136"/>
    </source>
</evidence>
<dbReference type="OMA" id="VSCVYYV"/>
<evidence type="ECO:0000313" key="8">
    <source>
        <dbReference type="EMBL" id="KNC49167.1"/>
    </source>
</evidence>
<dbReference type="InterPro" id="IPR018108">
    <property type="entry name" value="MCP_transmembrane"/>
</dbReference>
<gene>
    <name evidence="8" type="ORF">AMSG_05145</name>
</gene>
<dbReference type="PRINTS" id="PR00926">
    <property type="entry name" value="MITOCARRIER"/>
</dbReference>
<evidence type="ECO:0000256" key="4">
    <source>
        <dbReference type="ARBA" id="ARBA00022737"/>
    </source>
</evidence>
<organism evidence="8 9">
    <name type="scientific">Thecamonas trahens ATCC 50062</name>
    <dbReference type="NCBI Taxonomy" id="461836"/>
    <lineage>
        <taxon>Eukaryota</taxon>
        <taxon>Apusozoa</taxon>
        <taxon>Apusomonadida</taxon>
        <taxon>Apusomonadidae</taxon>
        <taxon>Thecamonas</taxon>
    </lineage>
</organism>
<dbReference type="OrthoDB" id="250329at2759"/>
<keyword evidence="4" id="KW-0677">Repeat</keyword>
<name>A0A0L0D9X9_THETB</name>
<dbReference type="GO" id="GO:0016020">
    <property type="term" value="C:membrane"/>
    <property type="evidence" value="ECO:0007669"/>
    <property type="project" value="UniProtKB-SubCell"/>
</dbReference>
<protein>
    <submittedName>
        <fullName evidence="8">Solute carrier family 25 member 44</fullName>
    </submittedName>
</protein>
<proteinExistence type="inferred from homology"/>
<dbReference type="PANTHER" id="PTHR46080:SF18">
    <property type="entry name" value="MITOCHONDRIAL SUBSTRATE CARRIER FAMILY PROTEIN J"/>
    <property type="match status" value="1"/>
</dbReference>
<dbReference type="RefSeq" id="XP_013758188.1">
    <property type="nucleotide sequence ID" value="XM_013902734.1"/>
</dbReference>
<evidence type="ECO:0000256" key="1">
    <source>
        <dbReference type="ARBA" id="ARBA00004141"/>
    </source>
</evidence>
<evidence type="ECO:0000256" key="2">
    <source>
        <dbReference type="ARBA" id="ARBA00022448"/>
    </source>
</evidence>
<evidence type="ECO:0000256" key="3">
    <source>
        <dbReference type="ARBA" id="ARBA00022692"/>
    </source>
</evidence>
<keyword evidence="9" id="KW-1185">Reference proteome</keyword>
<dbReference type="eggNOG" id="KOG0765">
    <property type="taxonomic scope" value="Eukaryota"/>
</dbReference>
<keyword evidence="3 6" id="KW-0812">Transmembrane</keyword>
<dbReference type="Proteomes" id="UP000054408">
    <property type="component" value="Unassembled WGS sequence"/>
</dbReference>